<organism evidence="1 2">
    <name type="scientific">Kocuria rosea subsp. polaris</name>
    <dbReference type="NCBI Taxonomy" id="136273"/>
    <lineage>
        <taxon>Bacteria</taxon>
        <taxon>Bacillati</taxon>
        <taxon>Actinomycetota</taxon>
        <taxon>Actinomycetes</taxon>
        <taxon>Micrococcales</taxon>
        <taxon>Micrococcaceae</taxon>
        <taxon>Kocuria</taxon>
    </lineage>
</organism>
<accession>A0A0W8I7W5</accession>
<dbReference type="Proteomes" id="UP000053512">
    <property type="component" value="Unassembled WGS sequence"/>
</dbReference>
<dbReference type="AlphaFoldDB" id="A0A0W8I7W5"/>
<evidence type="ECO:0000313" key="2">
    <source>
        <dbReference type="Proteomes" id="UP000053512"/>
    </source>
</evidence>
<protein>
    <submittedName>
        <fullName evidence="1">Uncharacterized protein</fullName>
    </submittedName>
</protein>
<dbReference type="EMBL" id="LQBK01000033">
    <property type="protein sequence ID" value="KUG55483.1"/>
    <property type="molecule type" value="Genomic_DNA"/>
</dbReference>
<sequence length="176" mass="19885">MPAARTRSLLADRHRGIVLDVLAHIVRYALPNPAVTLGHRWKVSSPQSHGKDEPRDLRRLATIAVQNVTFVHVRRHGSGQLDVRIHLYPEHIVSPRYGFGPEDYGHMLSHSPIQRADMDPELLIEALATDRVFRAAAFSTAHRLMRRGRPTYNYRHDPALADAVFGRITELGLDVP</sequence>
<gene>
    <name evidence="1" type="ORF">AVL61_04950</name>
</gene>
<comment type="caution">
    <text evidence="1">The sequence shown here is derived from an EMBL/GenBank/DDBJ whole genome shotgun (WGS) entry which is preliminary data.</text>
</comment>
<name>A0A0W8I7W5_KOCRO</name>
<proteinExistence type="predicted"/>
<evidence type="ECO:0000313" key="1">
    <source>
        <dbReference type="EMBL" id="KUG55483.1"/>
    </source>
</evidence>
<reference evidence="2" key="1">
    <citation type="submission" date="2015-12" db="EMBL/GenBank/DDBJ databases">
        <authorList>
            <person name="Nair G.R."/>
            <person name="Kaur G."/>
            <person name="Mayilraj S."/>
        </authorList>
    </citation>
    <scope>NUCLEOTIDE SEQUENCE [LARGE SCALE GENOMIC DNA]</scope>
    <source>
        <strain evidence="2">CD08_4</strain>
    </source>
</reference>